<evidence type="ECO:0000256" key="5">
    <source>
        <dbReference type="ARBA" id="ARBA00022737"/>
    </source>
</evidence>
<evidence type="ECO:0000256" key="10">
    <source>
        <dbReference type="SAM" id="MobiDB-lite"/>
    </source>
</evidence>
<keyword evidence="3" id="KW-0813">Transport</keyword>
<feature type="transmembrane region" description="Helical" evidence="11">
    <location>
        <begin position="614"/>
        <end position="639"/>
    </location>
</feature>
<dbReference type="GO" id="GO:0005524">
    <property type="term" value="F:ATP binding"/>
    <property type="evidence" value="ECO:0007669"/>
    <property type="project" value="UniProtKB-KW"/>
</dbReference>
<dbReference type="Pfam" id="PF12698">
    <property type="entry name" value="ABC2_membrane_3"/>
    <property type="match status" value="1"/>
</dbReference>
<keyword evidence="6" id="KW-0547">Nucleotide-binding</keyword>
<feature type="transmembrane region" description="Helical" evidence="11">
    <location>
        <begin position="651"/>
        <end position="675"/>
    </location>
</feature>
<keyword evidence="8 11" id="KW-1133">Transmembrane helix</keyword>
<dbReference type="InterPro" id="IPR013525">
    <property type="entry name" value="ABC2_TM"/>
</dbReference>
<dbReference type="EMBL" id="MCOG01000322">
    <property type="protein sequence ID" value="ORY18071.1"/>
    <property type="molecule type" value="Genomic_DNA"/>
</dbReference>
<dbReference type="InterPro" id="IPR026082">
    <property type="entry name" value="ABCA"/>
</dbReference>
<evidence type="ECO:0000256" key="11">
    <source>
        <dbReference type="SAM" id="Phobius"/>
    </source>
</evidence>
<accession>A0A1Y2A6D5</accession>
<dbReference type="FunFam" id="3.40.50.300:FF:000665">
    <property type="entry name" value="ABC transporter A family member 2"/>
    <property type="match status" value="1"/>
</dbReference>
<dbReference type="Pfam" id="PF00005">
    <property type="entry name" value="ABC_tran"/>
    <property type="match status" value="1"/>
</dbReference>
<evidence type="ECO:0000259" key="12">
    <source>
        <dbReference type="PROSITE" id="PS50893"/>
    </source>
</evidence>
<name>A0A1Y2A6D5_9FUNG</name>
<evidence type="ECO:0000313" key="14">
    <source>
        <dbReference type="Proteomes" id="UP000193920"/>
    </source>
</evidence>
<dbReference type="SUPFAM" id="SSF52540">
    <property type="entry name" value="P-loop containing nucleoside triphosphate hydrolases"/>
    <property type="match status" value="1"/>
</dbReference>
<dbReference type="STRING" id="1754190.A0A1Y2A6D5"/>
<proteinExistence type="inferred from homology"/>
<protein>
    <recommendedName>
        <fullName evidence="12">ABC transporter domain-containing protein</fullName>
    </recommendedName>
</protein>
<evidence type="ECO:0000256" key="7">
    <source>
        <dbReference type="ARBA" id="ARBA00022840"/>
    </source>
</evidence>
<comment type="caution">
    <text evidence="13">The sequence shown here is derived from an EMBL/GenBank/DDBJ whole genome shotgun (WGS) entry which is preliminary data.</text>
</comment>
<dbReference type="PANTHER" id="PTHR19229:SF36">
    <property type="entry name" value="ATP-BINDING CASSETTE SUB-FAMILY A MEMBER 2"/>
    <property type="match status" value="1"/>
</dbReference>
<dbReference type="Proteomes" id="UP000193920">
    <property type="component" value="Unassembled WGS sequence"/>
</dbReference>
<feature type="domain" description="ABC transporter" evidence="12">
    <location>
        <begin position="848"/>
        <end position="1084"/>
    </location>
</feature>
<evidence type="ECO:0000256" key="9">
    <source>
        <dbReference type="ARBA" id="ARBA00023136"/>
    </source>
</evidence>
<evidence type="ECO:0000256" key="1">
    <source>
        <dbReference type="ARBA" id="ARBA00004141"/>
    </source>
</evidence>
<dbReference type="PANTHER" id="PTHR19229">
    <property type="entry name" value="ATP-BINDING CASSETTE TRANSPORTER SUBFAMILY A ABCA"/>
    <property type="match status" value="1"/>
</dbReference>
<dbReference type="InterPro" id="IPR027417">
    <property type="entry name" value="P-loop_NTPase"/>
</dbReference>
<evidence type="ECO:0000256" key="6">
    <source>
        <dbReference type="ARBA" id="ARBA00022741"/>
    </source>
</evidence>
<dbReference type="OrthoDB" id="8061355at2759"/>
<reference evidence="13 14" key="1">
    <citation type="submission" date="2016-08" db="EMBL/GenBank/DDBJ databases">
        <title>A Parts List for Fungal Cellulosomes Revealed by Comparative Genomics.</title>
        <authorList>
            <consortium name="DOE Joint Genome Institute"/>
            <person name="Haitjema C.H."/>
            <person name="Gilmore S.P."/>
            <person name="Henske J.K."/>
            <person name="Solomon K.V."/>
            <person name="De Groot R."/>
            <person name="Kuo A."/>
            <person name="Mondo S.J."/>
            <person name="Salamov A.A."/>
            <person name="Labutti K."/>
            <person name="Zhao Z."/>
            <person name="Chiniquy J."/>
            <person name="Barry K."/>
            <person name="Brewer H.M."/>
            <person name="Purvine S.O."/>
            <person name="Wright A.T."/>
            <person name="Boxma B."/>
            <person name="Van Alen T."/>
            <person name="Hackstein J.H."/>
            <person name="Baker S.E."/>
            <person name="Grigoriev I.V."/>
            <person name="O'Malley M.A."/>
        </authorList>
    </citation>
    <scope>NUCLEOTIDE SEQUENCE [LARGE SCALE GENOMIC DNA]</scope>
    <source>
        <strain evidence="13 14">G1</strain>
    </source>
</reference>
<dbReference type="PROSITE" id="PS50893">
    <property type="entry name" value="ABC_TRANSPORTER_2"/>
    <property type="match status" value="1"/>
</dbReference>
<keyword evidence="7" id="KW-0067">ATP-binding</keyword>
<feature type="transmembrane region" description="Helical" evidence="11">
    <location>
        <begin position="747"/>
        <end position="768"/>
    </location>
</feature>
<dbReference type="CDD" id="cd03263">
    <property type="entry name" value="ABC_subfamily_A"/>
    <property type="match status" value="1"/>
</dbReference>
<feature type="region of interest" description="Disordered" evidence="10">
    <location>
        <begin position="1"/>
        <end position="49"/>
    </location>
</feature>
<keyword evidence="9 11" id="KW-0472">Membrane</keyword>
<feature type="compositionally biased region" description="Basic and acidic residues" evidence="10">
    <location>
        <begin position="1"/>
        <end position="10"/>
    </location>
</feature>
<dbReference type="GO" id="GO:0016887">
    <property type="term" value="F:ATP hydrolysis activity"/>
    <property type="evidence" value="ECO:0007669"/>
    <property type="project" value="InterPro"/>
</dbReference>
<evidence type="ECO:0000256" key="3">
    <source>
        <dbReference type="ARBA" id="ARBA00022448"/>
    </source>
</evidence>
<feature type="transmembrane region" description="Helical" evidence="11">
    <location>
        <begin position="568"/>
        <end position="593"/>
    </location>
</feature>
<dbReference type="GO" id="GO:0016020">
    <property type="term" value="C:membrane"/>
    <property type="evidence" value="ECO:0007669"/>
    <property type="project" value="UniProtKB-SubCell"/>
</dbReference>
<gene>
    <name evidence="13" type="ORF">LY90DRAFT_391757</name>
</gene>
<organism evidence="13 14">
    <name type="scientific">Neocallimastix californiae</name>
    <dbReference type="NCBI Taxonomy" id="1754190"/>
    <lineage>
        <taxon>Eukaryota</taxon>
        <taxon>Fungi</taxon>
        <taxon>Fungi incertae sedis</taxon>
        <taxon>Chytridiomycota</taxon>
        <taxon>Chytridiomycota incertae sedis</taxon>
        <taxon>Neocallimastigomycetes</taxon>
        <taxon>Neocallimastigales</taxon>
        <taxon>Neocallimastigaceae</taxon>
        <taxon>Neocallimastix</taxon>
    </lineage>
</organism>
<dbReference type="PROSITE" id="PS00211">
    <property type="entry name" value="ABC_TRANSPORTER_1"/>
    <property type="match status" value="1"/>
</dbReference>
<feature type="transmembrane region" description="Helical" evidence="11">
    <location>
        <begin position="123"/>
        <end position="148"/>
    </location>
</feature>
<feature type="non-terminal residue" evidence="13">
    <location>
        <position position="1"/>
    </location>
</feature>
<dbReference type="GO" id="GO:0005319">
    <property type="term" value="F:lipid transporter activity"/>
    <property type="evidence" value="ECO:0007669"/>
    <property type="project" value="TreeGrafter"/>
</dbReference>
<feature type="compositionally biased region" description="Low complexity" evidence="10">
    <location>
        <begin position="12"/>
        <end position="40"/>
    </location>
</feature>
<dbReference type="Gene3D" id="3.40.50.300">
    <property type="entry name" value="P-loop containing nucleotide triphosphate hydrolases"/>
    <property type="match status" value="1"/>
</dbReference>
<feature type="transmembrane region" description="Helical" evidence="11">
    <location>
        <begin position="682"/>
        <end position="703"/>
    </location>
</feature>
<feature type="transmembrane region" description="Helical" evidence="11">
    <location>
        <begin position="709"/>
        <end position="727"/>
    </location>
</feature>
<dbReference type="SMART" id="SM00382">
    <property type="entry name" value="AAA"/>
    <property type="match status" value="1"/>
</dbReference>
<evidence type="ECO:0000256" key="2">
    <source>
        <dbReference type="ARBA" id="ARBA00008869"/>
    </source>
</evidence>
<evidence type="ECO:0000313" key="13">
    <source>
        <dbReference type="EMBL" id="ORY18071.1"/>
    </source>
</evidence>
<dbReference type="InterPro" id="IPR003593">
    <property type="entry name" value="AAA+_ATPase"/>
</dbReference>
<keyword evidence="14" id="KW-1185">Reference proteome</keyword>
<evidence type="ECO:0000256" key="4">
    <source>
        <dbReference type="ARBA" id="ARBA00022692"/>
    </source>
</evidence>
<keyword evidence="4 11" id="KW-0812">Transmembrane</keyword>
<comment type="subcellular location">
    <subcellularLocation>
        <location evidence="1">Membrane</location>
        <topology evidence="1">Multi-pass membrane protein</topology>
    </subcellularLocation>
</comment>
<comment type="similarity">
    <text evidence="2">Belongs to the ABC transporter superfamily. ABCA family.</text>
</comment>
<dbReference type="AlphaFoldDB" id="A0A1Y2A6D5"/>
<sequence length="1168" mass="133872">MEENNNHDENNQDNNVQNDNTQVNNTEENNTQENNNNDEQFGISNEDCKKEGILRTQSIDVDEKKYLVDSNKENESETVPVQKIKSAVSRTSTKLSLPPPERRESFQVRAMFRKTLSYQKRQLGTNLCCVGACPTFMIILSYLLSILIEYLLEDIIKTEKYEYCTNEFNGQFVLPNTNSEFKKDEPDVYIVHHTSANTPCSSWFGTTDYFASYPYDIVPENNEANFNRDTTFMPTLDVNGKVSNYGYILNAIQSVAKTFGSMDSLKELSKLGQQKYMTNQEIYNKNFYEYKKKFDKMNEEMNKNNNQTSQFSKRALDLSSFMSRDMATVQYITDNIIRPWAFIAINKNNATDHEAIGERTQGPSNYTLTSIHTDKYELSNKGYLDYTYTRYGLNLEFIAKKSANINFDRLPYFVTFDVEDEDEVDDILIERMKLLNKILSNTTFEDYTDEEKKQIDLSSYNNRDDLITKSVDYMPYAVLYYKDIDEHKLKYNIIISIGEHQKLRRLYSCEVCSATPYMAFPSRGKRLMYFVTELTNSVVRKITDNKTYITQGFRAFPEKVKSELPIDLASLIGIALFPWGVSFFLPIFTIVLVKEKEERFLVMMNMNGIKSSTYYISVYCTDFVLSILSMACFIITGMICGLNMFTKTSLLILIIVFFIWANVQVALSFTLSFFFSRNGTALIVSFMVVLLSIVFSLGLTEMFETTNFYFIWAPFAFYYILSQLSTLSVSKINPAYQLHNFIPGNKVFTATMFLIFDFCVLILLSMYFDAVIPQEFGSHQPWHLNIVSRIKKLINGKEDLVIETPQSSNQNPFYTEEEAEAAKTLEDNDVRDERNRILSGKYDHNCPLIIKNARKEYAPRVKGGKPHVAVHSVTFAVEDSVVFGLLGPNGAGKTTLIHSLIGVYTLTAGYAKLAGFNVKTDMDQVYKRIGICPQHDILWDDLTVEEHLLFYARLKGINKEQEMNTIQESMASVGLEKFRNNLVKGLSGGEKRRLSIAIALVGDPKLVFLDEPTTGLDPDVRRLIWGILNEISRNRTIIITTHSMEEAEVLCHRIGIMSHGTLRCCATPLRLKELYGSGFKLSYSNQPEKYRELKEFIKSIIPAKHKAVRDLTSTSIYEFIPTQGLISKLFEELEGNREKYGIIDWGISQSSLEEVFLSIISDDDADAS</sequence>
<keyword evidence="5" id="KW-0677">Repeat</keyword>
<dbReference type="InterPro" id="IPR017871">
    <property type="entry name" value="ABC_transporter-like_CS"/>
</dbReference>
<evidence type="ECO:0000256" key="8">
    <source>
        <dbReference type="ARBA" id="ARBA00022989"/>
    </source>
</evidence>
<dbReference type="GO" id="GO:0140359">
    <property type="term" value="F:ABC-type transporter activity"/>
    <property type="evidence" value="ECO:0007669"/>
    <property type="project" value="InterPro"/>
</dbReference>
<dbReference type="InterPro" id="IPR003439">
    <property type="entry name" value="ABC_transporter-like_ATP-bd"/>
</dbReference>